<feature type="disulfide bond" evidence="7">
    <location>
        <begin position="59"/>
        <end position="65"/>
    </location>
</feature>
<dbReference type="GO" id="GO:0008270">
    <property type="term" value="F:zinc ion binding"/>
    <property type="evidence" value="ECO:0007669"/>
    <property type="project" value="InterPro"/>
</dbReference>
<evidence type="ECO:0000256" key="4">
    <source>
        <dbReference type="ARBA" id="ARBA00022859"/>
    </source>
</evidence>
<dbReference type="Pfam" id="PF01510">
    <property type="entry name" value="Amidase_2"/>
    <property type="match status" value="1"/>
</dbReference>
<dbReference type="FunFam" id="3.40.80.10:FF:000001">
    <property type="entry name" value="Peptidoglycan recognition protein 1"/>
    <property type="match status" value="1"/>
</dbReference>
<dbReference type="EMBL" id="KU218682">
    <property type="protein sequence ID" value="ALX00062.1"/>
    <property type="molecule type" value="mRNA"/>
</dbReference>
<feature type="domain" description="N-acetylmuramoyl-L-alanine amidase" evidence="9">
    <location>
        <begin position="34"/>
        <end position="171"/>
    </location>
</feature>
<evidence type="ECO:0000256" key="1">
    <source>
        <dbReference type="ARBA" id="ARBA00007553"/>
    </source>
</evidence>
<evidence type="ECO:0000259" key="9">
    <source>
        <dbReference type="SMART" id="SM00644"/>
    </source>
</evidence>
<keyword evidence="4 6" id="KW-0391">Immunity</keyword>
<dbReference type="GO" id="GO:0009253">
    <property type="term" value="P:peptidoglycan catabolic process"/>
    <property type="evidence" value="ECO:0007669"/>
    <property type="project" value="InterPro"/>
</dbReference>
<reference evidence="11" key="1">
    <citation type="journal article" date="2015" name="BMC Genomics">
        <title>Combining RNA-seq and proteomic profiling to identify seminal fluid proteins in the migratory grasshopper Melanoplus sanguinipes (F).</title>
        <authorList>
            <person name="Bonilla M.L."/>
            <person name="Todd C."/>
            <person name="Erlandson M."/>
            <person name="Andres J."/>
        </authorList>
    </citation>
    <scope>NUCLEOTIDE SEQUENCE</scope>
</reference>
<evidence type="ECO:0000259" key="10">
    <source>
        <dbReference type="SMART" id="SM00701"/>
    </source>
</evidence>
<dbReference type="SMART" id="SM00644">
    <property type="entry name" value="Ami_2"/>
    <property type="match status" value="1"/>
</dbReference>
<keyword evidence="5 7" id="KW-1015">Disulfide bond</keyword>
<dbReference type="SUPFAM" id="SSF55846">
    <property type="entry name" value="N-acetylmuramoyl-L-alanine amidase-like"/>
    <property type="match status" value="1"/>
</dbReference>
<proteinExistence type="evidence at transcript level"/>
<dbReference type="InterPro" id="IPR002502">
    <property type="entry name" value="Amidase_domain"/>
</dbReference>
<dbReference type="Gene3D" id="3.40.80.10">
    <property type="entry name" value="Peptidoglycan recognition protein-like"/>
    <property type="match status" value="1"/>
</dbReference>
<dbReference type="CDD" id="cd06583">
    <property type="entry name" value="PGRP"/>
    <property type="match status" value="1"/>
</dbReference>
<evidence type="ECO:0000256" key="8">
    <source>
        <dbReference type="SAM" id="SignalP"/>
    </source>
</evidence>
<feature type="disulfide bond" evidence="7">
    <location>
        <begin position="22"/>
        <end position="145"/>
    </location>
</feature>
<dbReference type="AlphaFoldDB" id="A0A0U3SX80"/>
<dbReference type="InterPro" id="IPR015510">
    <property type="entry name" value="PGRP"/>
</dbReference>
<feature type="signal peptide" evidence="8">
    <location>
        <begin position="1"/>
        <end position="18"/>
    </location>
</feature>
<feature type="chain" id="PRO_5006845329" description="Peptidoglycan-recognition protein" evidence="8">
    <location>
        <begin position="19"/>
        <end position="188"/>
    </location>
</feature>
<dbReference type="InterPro" id="IPR036505">
    <property type="entry name" value="Amidase/PGRP_sf"/>
</dbReference>
<evidence type="ECO:0000256" key="6">
    <source>
        <dbReference type="PIRNR" id="PIRNR037945"/>
    </source>
</evidence>
<protein>
    <recommendedName>
        <fullName evidence="6">Peptidoglycan-recognition protein</fullName>
    </recommendedName>
</protein>
<evidence type="ECO:0000256" key="2">
    <source>
        <dbReference type="ARBA" id="ARBA00022588"/>
    </source>
</evidence>
<keyword evidence="3 8" id="KW-0732">Signal</keyword>
<dbReference type="GO" id="GO:0045087">
    <property type="term" value="P:innate immune response"/>
    <property type="evidence" value="ECO:0007669"/>
    <property type="project" value="UniProtKB-KW"/>
</dbReference>
<dbReference type="InterPro" id="IPR006619">
    <property type="entry name" value="PGRP_domain_met/bac"/>
</dbReference>
<dbReference type="GO" id="GO:0008745">
    <property type="term" value="F:N-acetylmuramoyl-L-alanine amidase activity"/>
    <property type="evidence" value="ECO:0007669"/>
    <property type="project" value="InterPro"/>
</dbReference>
<accession>A0A0U3SX80</accession>
<feature type="domain" description="Peptidoglycan recognition protein family" evidence="10">
    <location>
        <begin position="23"/>
        <end position="165"/>
    </location>
</feature>
<organism evidence="11">
    <name type="scientific">Melanoplus sanguinipes</name>
    <name type="common">Migratory grasshopper</name>
    <dbReference type="NCBI Taxonomy" id="65742"/>
    <lineage>
        <taxon>Eukaryota</taxon>
        <taxon>Metazoa</taxon>
        <taxon>Ecdysozoa</taxon>
        <taxon>Arthropoda</taxon>
        <taxon>Hexapoda</taxon>
        <taxon>Insecta</taxon>
        <taxon>Pterygota</taxon>
        <taxon>Neoptera</taxon>
        <taxon>Polyneoptera</taxon>
        <taxon>Orthoptera</taxon>
        <taxon>Caelifera</taxon>
        <taxon>Acrididea</taxon>
        <taxon>Acridomorpha</taxon>
        <taxon>Acridoidea</taxon>
        <taxon>Acrididae</taxon>
        <taxon>Melanoplinae</taxon>
        <taxon>Melanoplini</taxon>
        <taxon>Melanoplus</taxon>
    </lineage>
</organism>
<dbReference type="PANTHER" id="PTHR11022:SF74">
    <property type="entry name" value="PEPTIDOGLYCAN-RECOGNITION PROTEIN SA"/>
    <property type="match status" value="1"/>
</dbReference>
<dbReference type="PANTHER" id="PTHR11022">
    <property type="entry name" value="PEPTIDOGLYCAN RECOGNITION PROTEIN"/>
    <property type="match status" value="1"/>
</dbReference>
<dbReference type="GO" id="GO:0042834">
    <property type="term" value="F:peptidoglycan binding"/>
    <property type="evidence" value="ECO:0007669"/>
    <property type="project" value="InterPro"/>
</dbReference>
<evidence type="ECO:0000256" key="5">
    <source>
        <dbReference type="ARBA" id="ARBA00023157"/>
    </source>
</evidence>
<dbReference type="PIRSF" id="PIRSF037945">
    <property type="entry name" value="PGRPs"/>
    <property type="match status" value="1"/>
</dbReference>
<evidence type="ECO:0000256" key="3">
    <source>
        <dbReference type="ARBA" id="ARBA00022729"/>
    </source>
</evidence>
<dbReference type="InterPro" id="IPR017331">
    <property type="entry name" value="Peptidoglycan_recognition"/>
</dbReference>
<keyword evidence="2 6" id="KW-0399">Innate immunity</keyword>
<evidence type="ECO:0000313" key="11">
    <source>
        <dbReference type="EMBL" id="ALX00062.1"/>
    </source>
</evidence>
<evidence type="ECO:0000256" key="7">
    <source>
        <dbReference type="PIRSR" id="PIRSR037945-1"/>
    </source>
</evidence>
<reference evidence="11" key="2">
    <citation type="submission" date="2015-12" db="EMBL/GenBank/DDBJ databases">
        <authorList>
            <person name="Shamseldin A."/>
            <person name="Moawad H."/>
            <person name="Abd El-Rahim W.M."/>
            <person name="Sadowsky M.J."/>
        </authorList>
    </citation>
    <scope>NUCLEOTIDE SEQUENCE</scope>
</reference>
<sequence length="188" mass="20604">MAPHVAVLLLAVFAAANAQSSCPNIVSRLGWGAKPAKQVEYIIKPVGIVIVHHTVSPICTSMNACAERVRSIQVQHMNNLKFEDIGYSFLVGGDGNVYEGRGWHKQGAHTRGYNKNSIGIALIGDFTDSLPSRPQLKALEKLLDCGRELKELSEDYKLLGARQVVATQSPGLALYQEIQNWPAWVEQP</sequence>
<dbReference type="SMART" id="SM00701">
    <property type="entry name" value="PGRP"/>
    <property type="match status" value="1"/>
</dbReference>
<comment type="similarity">
    <text evidence="1 6">Belongs to the N-acetylmuramoyl-L-alanine amidase 2 family.</text>
</comment>
<name>A0A0U3SX80_MELSA</name>